<evidence type="ECO:0000313" key="1">
    <source>
        <dbReference type="EMBL" id="TRU96782.1"/>
    </source>
</evidence>
<name>A0A552JLX1_9CHRO</name>
<gene>
    <name evidence="1" type="ORF">EWV75_10460</name>
</gene>
<comment type="caution">
    <text evidence="1">The sequence shown here is derived from an EMBL/GenBank/DDBJ whole genome shotgun (WGS) entry which is preliminary data.</text>
</comment>
<reference evidence="1 2" key="1">
    <citation type="submission" date="2019-01" db="EMBL/GenBank/DDBJ databases">
        <title>Coherence of Microcystis species and biogeography revealed through population genomics.</title>
        <authorList>
            <person name="Perez-Carrascal O.M."/>
            <person name="Terrat Y."/>
            <person name="Giani A."/>
            <person name="Fortin N."/>
            <person name="Tromas N."/>
            <person name="Shapiro B.J."/>
        </authorList>
    </citation>
    <scope>NUCLEOTIDE SEQUENCE [LARGE SCALE GENOMIC DNA]</scope>
    <source>
        <strain evidence="1">Mw_QC_S_20081001_S30D</strain>
    </source>
</reference>
<dbReference type="Proteomes" id="UP000320523">
    <property type="component" value="Unassembled WGS sequence"/>
</dbReference>
<organism evidence="1 2">
    <name type="scientific">Microcystis wesenbergii Mw_QC_S_20081001_S30D</name>
    <dbReference type="NCBI Taxonomy" id="2486245"/>
    <lineage>
        <taxon>Bacteria</taxon>
        <taxon>Bacillati</taxon>
        <taxon>Cyanobacteriota</taxon>
        <taxon>Cyanophyceae</taxon>
        <taxon>Oscillatoriophycideae</taxon>
        <taxon>Chroococcales</taxon>
        <taxon>Microcystaceae</taxon>
        <taxon>Microcystis</taxon>
    </lineage>
</organism>
<protein>
    <submittedName>
        <fullName evidence="1">Uncharacterized protein</fullName>
    </submittedName>
</protein>
<dbReference type="AlphaFoldDB" id="A0A552JLX1"/>
<proteinExistence type="predicted"/>
<accession>A0A552JLX1</accession>
<evidence type="ECO:0000313" key="2">
    <source>
        <dbReference type="Proteomes" id="UP000320523"/>
    </source>
</evidence>
<sequence>MVRRGKRHSCKRQFLPVFVVSSTPSPAGLYLRIHFTQQTQESRRGGVSDSFFRCFSLVLAFHHFPQDVVNLAFISFSLSF</sequence>
<dbReference type="EMBL" id="SFAT01000108">
    <property type="protein sequence ID" value="TRU96782.1"/>
    <property type="molecule type" value="Genomic_DNA"/>
</dbReference>